<sequence length="490" mass="52659">MSRTTQITSLGRDHDLESSVTTSIQLQPLPQSEIQQRDTHRHETSDGELLEIDPVLEASRAADNDVPDGGYAWVVIFASAIVCFWFTGNGNYTWGVIQNALLEQKLASAATLSFIGSLSPTIMAALAIVNARVIRWLGIRVSAILGIVLLGVAQLTSGFSTHSVAGQFITRGVGVGLGMSLCFMVTSTIPAQYFSRKRGLANGIVSAGGGLGAAVLSYVLDALIQRFGVQWAYRIVGIMTLVTGLPAAWIMKERTTLPRVSFIEWRLFKDLKFVLIFVAGAIATFPLLVPAFFLPFYSTSIKLPSSTGAALLSGYNFSSAVGRILGGFCSDNLGPLNTLIISLILSAVSMLALWPASTTLIPLAFFAIINGASNGMYFATVPTAVGNIFGSARVSVALGMIVTGWGAGYLMVSTSISITVLESEADMRITGSPNRRLYIGRAWRIGCGSQGLSTGHVLRRFPRYGSDWLSNTYEISDKLVAFSQTLRWIR</sequence>
<dbReference type="SUPFAM" id="SSF103473">
    <property type="entry name" value="MFS general substrate transporter"/>
    <property type="match status" value="1"/>
</dbReference>
<proteinExistence type="inferred from homology"/>
<dbReference type="Pfam" id="PF07690">
    <property type="entry name" value="MFS_1"/>
    <property type="match status" value="1"/>
</dbReference>
<dbReference type="InterPro" id="IPR011701">
    <property type="entry name" value="MFS"/>
</dbReference>
<comment type="similarity">
    <text evidence="2">Belongs to the major facilitator superfamily. Monocarboxylate porter (TC 2.A.1.13) family.</text>
</comment>
<dbReference type="InterPro" id="IPR050327">
    <property type="entry name" value="Proton-linked_MCT"/>
</dbReference>
<evidence type="ECO:0000313" key="5">
    <source>
        <dbReference type="EMBL" id="QYT03123.1"/>
    </source>
</evidence>
<feature type="transmembrane region" description="Helical" evidence="4">
    <location>
        <begin position="136"/>
        <end position="156"/>
    </location>
</feature>
<dbReference type="AlphaFoldDB" id="A0A8G0LLT6"/>
<feature type="transmembrane region" description="Helical" evidence="4">
    <location>
        <begin position="231"/>
        <end position="250"/>
    </location>
</feature>
<dbReference type="GO" id="GO:0016020">
    <property type="term" value="C:membrane"/>
    <property type="evidence" value="ECO:0007669"/>
    <property type="project" value="UniProtKB-SubCell"/>
</dbReference>
<evidence type="ECO:0000256" key="1">
    <source>
        <dbReference type="ARBA" id="ARBA00004141"/>
    </source>
</evidence>
<feature type="transmembrane region" description="Helical" evidence="4">
    <location>
        <begin position="199"/>
        <end position="219"/>
    </location>
</feature>
<reference evidence="5 6" key="1">
    <citation type="journal article" date="2021" name="BMC Genomics">
        <title>Telomere-to-telomere genome assembly of asparaginase-producing Trichoderma simmonsii.</title>
        <authorList>
            <person name="Chung D."/>
            <person name="Kwon Y.M."/>
            <person name="Yang Y."/>
        </authorList>
    </citation>
    <scope>NUCLEOTIDE SEQUENCE [LARGE SCALE GENOMIC DNA]</scope>
    <source>
        <strain evidence="5 6">GH-Sj1</strain>
    </source>
</reference>
<evidence type="ECO:0000256" key="4">
    <source>
        <dbReference type="SAM" id="Phobius"/>
    </source>
</evidence>
<keyword evidence="4" id="KW-1133">Transmembrane helix</keyword>
<dbReference type="EMBL" id="CP075868">
    <property type="protein sequence ID" value="QYT03123.1"/>
    <property type="molecule type" value="Genomic_DNA"/>
</dbReference>
<accession>A0A8G0LLT6</accession>
<organism evidence="5 6">
    <name type="scientific">Trichoderma simmonsii</name>
    <dbReference type="NCBI Taxonomy" id="1491479"/>
    <lineage>
        <taxon>Eukaryota</taxon>
        <taxon>Fungi</taxon>
        <taxon>Dikarya</taxon>
        <taxon>Ascomycota</taxon>
        <taxon>Pezizomycotina</taxon>
        <taxon>Sordariomycetes</taxon>
        <taxon>Hypocreomycetidae</taxon>
        <taxon>Hypocreales</taxon>
        <taxon>Hypocreaceae</taxon>
        <taxon>Trichoderma</taxon>
    </lineage>
</organism>
<feature type="transmembrane region" description="Helical" evidence="4">
    <location>
        <begin position="336"/>
        <end position="354"/>
    </location>
</feature>
<name>A0A8G0LLT6_9HYPO</name>
<dbReference type="PANTHER" id="PTHR11360">
    <property type="entry name" value="MONOCARBOXYLATE TRANSPORTER"/>
    <property type="match status" value="1"/>
</dbReference>
<evidence type="ECO:0000256" key="3">
    <source>
        <dbReference type="SAM" id="MobiDB-lite"/>
    </source>
</evidence>
<dbReference type="PANTHER" id="PTHR11360:SF305">
    <property type="entry name" value="MAJOR FACILITATOR SUPERFAMILY (MFS) PROFILE DOMAIN-CONTAINING PROTEIN"/>
    <property type="match status" value="1"/>
</dbReference>
<feature type="transmembrane region" description="Helical" evidence="4">
    <location>
        <begin position="70"/>
        <end position="87"/>
    </location>
</feature>
<feature type="transmembrane region" description="Helical" evidence="4">
    <location>
        <begin position="392"/>
        <end position="412"/>
    </location>
</feature>
<dbReference type="Gene3D" id="1.20.1250.20">
    <property type="entry name" value="MFS general substrate transporter like domains"/>
    <property type="match status" value="2"/>
</dbReference>
<keyword evidence="4" id="KW-0472">Membrane</keyword>
<dbReference type="GO" id="GO:0022857">
    <property type="term" value="F:transmembrane transporter activity"/>
    <property type="evidence" value="ECO:0007669"/>
    <property type="project" value="InterPro"/>
</dbReference>
<feature type="transmembrane region" description="Helical" evidence="4">
    <location>
        <begin position="271"/>
        <end position="297"/>
    </location>
</feature>
<gene>
    <name evidence="5" type="ORF">H0G86_010090</name>
</gene>
<feature type="region of interest" description="Disordered" evidence="3">
    <location>
        <begin position="1"/>
        <end position="22"/>
    </location>
</feature>
<feature type="compositionally biased region" description="Basic and acidic residues" evidence="3">
    <location>
        <begin position="35"/>
        <end position="45"/>
    </location>
</feature>
<keyword evidence="4" id="KW-0812">Transmembrane</keyword>
<protein>
    <submittedName>
        <fullName evidence="5">MFS domain-containing protein</fullName>
    </submittedName>
</protein>
<feature type="transmembrane region" description="Helical" evidence="4">
    <location>
        <begin position="168"/>
        <end position="187"/>
    </location>
</feature>
<feature type="region of interest" description="Disordered" evidence="3">
    <location>
        <begin position="27"/>
        <end position="46"/>
    </location>
</feature>
<dbReference type="Proteomes" id="UP000826661">
    <property type="component" value="Chromosome V"/>
</dbReference>
<evidence type="ECO:0000256" key="2">
    <source>
        <dbReference type="ARBA" id="ARBA00006727"/>
    </source>
</evidence>
<feature type="transmembrane region" description="Helical" evidence="4">
    <location>
        <begin position="107"/>
        <end position="129"/>
    </location>
</feature>
<dbReference type="InterPro" id="IPR036259">
    <property type="entry name" value="MFS_trans_sf"/>
</dbReference>
<feature type="transmembrane region" description="Helical" evidence="4">
    <location>
        <begin position="360"/>
        <end position="380"/>
    </location>
</feature>
<comment type="subcellular location">
    <subcellularLocation>
        <location evidence="1">Membrane</location>
        <topology evidence="1">Multi-pass membrane protein</topology>
    </subcellularLocation>
</comment>
<keyword evidence="6" id="KW-1185">Reference proteome</keyword>
<evidence type="ECO:0000313" key="6">
    <source>
        <dbReference type="Proteomes" id="UP000826661"/>
    </source>
</evidence>